<reference evidence="1 2" key="1">
    <citation type="submission" date="2018-11" db="EMBL/GenBank/DDBJ databases">
        <title>Complete genome sequencing of the Actinobacteria Serinibacter sp. K3-2.</title>
        <authorList>
            <person name="Rakitin A.L."/>
            <person name="Beletsky A.V."/>
            <person name="Mardanov A.V."/>
            <person name="Ravin N.V."/>
            <person name="Gromova A.S."/>
            <person name="Filippova S.N."/>
            <person name="Gal'Chenko V.F."/>
        </authorList>
    </citation>
    <scope>NUCLEOTIDE SEQUENCE [LARGE SCALE GENOMIC DNA]</scope>
    <source>
        <strain evidence="1 2">K3-2</strain>
    </source>
</reference>
<dbReference type="Proteomes" id="UP000297318">
    <property type="component" value="Unassembled WGS sequence"/>
</dbReference>
<gene>
    <name evidence="1" type="ORF">SERN_2888</name>
</gene>
<protein>
    <submittedName>
        <fullName evidence="1">Uncharacterized protein</fullName>
    </submittedName>
</protein>
<proteinExistence type="predicted"/>
<keyword evidence="2" id="KW-1185">Reference proteome</keyword>
<dbReference type="AlphaFoldDB" id="A0A4Z1DWH6"/>
<name>A0A4Z1DWH6_9MICO</name>
<accession>A0A4Z1DWH6</accession>
<evidence type="ECO:0000313" key="2">
    <source>
        <dbReference type="Proteomes" id="UP000297318"/>
    </source>
</evidence>
<sequence>MTSTMPSTITIAPSVAAPDRLAHPAGWRARADRVVAEQTAELSALSEVRSASISVEGGPHALVLRVECLMASEVVSLDVMRLLNDDLPARVEEMVGLPLTERHLELTISQYAVADAA</sequence>
<dbReference type="EMBL" id="RHPJ01000005">
    <property type="protein sequence ID" value="TGO03876.1"/>
    <property type="molecule type" value="Genomic_DNA"/>
</dbReference>
<organism evidence="1 2">
    <name type="scientific">Serinibacter arcticus</name>
    <dbReference type="NCBI Taxonomy" id="1655435"/>
    <lineage>
        <taxon>Bacteria</taxon>
        <taxon>Bacillati</taxon>
        <taxon>Actinomycetota</taxon>
        <taxon>Actinomycetes</taxon>
        <taxon>Micrococcales</taxon>
        <taxon>Beutenbergiaceae</taxon>
        <taxon>Serinibacter</taxon>
    </lineage>
</organism>
<dbReference type="RefSeq" id="WP_135850898.1">
    <property type="nucleotide sequence ID" value="NZ_RHPJ01000005.1"/>
</dbReference>
<comment type="caution">
    <text evidence="1">The sequence shown here is derived from an EMBL/GenBank/DDBJ whole genome shotgun (WGS) entry which is preliminary data.</text>
</comment>
<evidence type="ECO:0000313" key="1">
    <source>
        <dbReference type="EMBL" id="TGO03876.1"/>
    </source>
</evidence>